<evidence type="ECO:0000256" key="1">
    <source>
        <dbReference type="ARBA" id="ARBA00004141"/>
    </source>
</evidence>
<organism evidence="7 8">
    <name type="scientific">Latilactobacillus sakei</name>
    <name type="common">Lactobacillus sakei</name>
    <dbReference type="NCBI Taxonomy" id="1599"/>
    <lineage>
        <taxon>Bacteria</taxon>
        <taxon>Bacillati</taxon>
        <taxon>Bacillota</taxon>
        <taxon>Bacilli</taxon>
        <taxon>Lactobacillales</taxon>
        <taxon>Lactobacillaceae</taxon>
        <taxon>Latilactobacillus</taxon>
    </lineage>
</organism>
<evidence type="ECO:0000256" key="3">
    <source>
        <dbReference type="ARBA" id="ARBA00022692"/>
    </source>
</evidence>
<dbReference type="CDD" id="cd16914">
    <property type="entry name" value="EcfT"/>
    <property type="match status" value="1"/>
</dbReference>
<evidence type="ECO:0000313" key="8">
    <source>
        <dbReference type="Proteomes" id="UP001179858"/>
    </source>
</evidence>
<keyword evidence="2" id="KW-1003">Cell membrane</keyword>
<dbReference type="PANTHER" id="PTHR34857">
    <property type="entry name" value="SLL0384 PROTEIN"/>
    <property type="match status" value="1"/>
</dbReference>
<reference evidence="7" key="1">
    <citation type="submission" date="2023-04" db="EMBL/GenBank/DDBJ databases">
        <title>Novel strain of Lactilactobacillus sakei and use thereof.</title>
        <authorList>
            <person name="Kim S.Y."/>
        </authorList>
    </citation>
    <scope>NUCLEOTIDE SEQUENCE</scope>
    <source>
        <strain evidence="7">HUP1</strain>
    </source>
</reference>
<evidence type="ECO:0000256" key="6">
    <source>
        <dbReference type="SAM" id="Phobius"/>
    </source>
</evidence>
<proteinExistence type="predicted"/>
<evidence type="ECO:0000256" key="4">
    <source>
        <dbReference type="ARBA" id="ARBA00022989"/>
    </source>
</evidence>
<evidence type="ECO:0000256" key="5">
    <source>
        <dbReference type="ARBA" id="ARBA00023136"/>
    </source>
</evidence>
<dbReference type="Pfam" id="PF02361">
    <property type="entry name" value="CbiQ"/>
    <property type="match status" value="1"/>
</dbReference>
<sequence>MQPTPKLPDWLNKTEIIPQTVAKPDRFLIQNLRLLETVLNRLAQPATHTKQRTCHQTPGIQLISFLITLLILVLTHSALLVWLIGLLTLIRICLLPSYQIGPFLKRVAGISLIALALVLPNFWLGQIQTTWYFIIRTEVILFNIGFFLETITWPTFILALRQLKLPTLLILTLEISLKYSHLLAQFLQESLWAIRLRTAGKAEKRQHLVGSLIGRLYLSARAYMTDLYHAMMLRGYTGQSNRRAPLTITRYDWHLISWDFALICLFCLIRR</sequence>
<keyword evidence="3 6" id="KW-0812">Transmembrane</keyword>
<evidence type="ECO:0000313" key="7">
    <source>
        <dbReference type="EMBL" id="WGI20017.1"/>
    </source>
</evidence>
<accession>A0AAF0GPM9</accession>
<feature type="transmembrane region" description="Helical" evidence="6">
    <location>
        <begin position="62"/>
        <end position="87"/>
    </location>
</feature>
<feature type="transmembrane region" description="Helical" evidence="6">
    <location>
        <begin position="107"/>
        <end position="127"/>
    </location>
</feature>
<dbReference type="PANTHER" id="PTHR34857:SF2">
    <property type="entry name" value="SLL0384 PROTEIN"/>
    <property type="match status" value="1"/>
</dbReference>
<dbReference type="InterPro" id="IPR003339">
    <property type="entry name" value="ABC/ECF_trnsptr_transmembrane"/>
</dbReference>
<keyword evidence="5 6" id="KW-0472">Membrane</keyword>
<protein>
    <submittedName>
        <fullName evidence="7">Energy-coupling factor transporter transmembrane component T</fullName>
    </submittedName>
</protein>
<dbReference type="EMBL" id="CP122959">
    <property type="protein sequence ID" value="WGI20017.1"/>
    <property type="molecule type" value="Genomic_DNA"/>
</dbReference>
<comment type="subcellular location">
    <subcellularLocation>
        <location evidence="1">Membrane</location>
        <topology evidence="1">Multi-pass membrane protein</topology>
    </subcellularLocation>
</comment>
<keyword evidence="4 6" id="KW-1133">Transmembrane helix</keyword>
<dbReference type="Proteomes" id="UP001179858">
    <property type="component" value="Chromosome"/>
</dbReference>
<dbReference type="AlphaFoldDB" id="A0AAF0GPM9"/>
<dbReference type="GO" id="GO:0005886">
    <property type="term" value="C:plasma membrane"/>
    <property type="evidence" value="ECO:0007669"/>
    <property type="project" value="UniProtKB-ARBA"/>
</dbReference>
<feature type="transmembrane region" description="Helical" evidence="6">
    <location>
        <begin position="139"/>
        <end position="159"/>
    </location>
</feature>
<dbReference type="RefSeq" id="WP_280103298.1">
    <property type="nucleotide sequence ID" value="NZ_CP122959.1"/>
</dbReference>
<evidence type="ECO:0000256" key="2">
    <source>
        <dbReference type="ARBA" id="ARBA00022475"/>
    </source>
</evidence>
<name>A0AAF0GPM9_LATSK</name>
<gene>
    <name evidence="7" type="ORF">QBD03_04720</name>
</gene>
<dbReference type="InterPro" id="IPR051611">
    <property type="entry name" value="ECF_transporter_component"/>
</dbReference>